<dbReference type="Pfam" id="PF05593">
    <property type="entry name" value="RHS_repeat"/>
    <property type="match status" value="6"/>
</dbReference>
<gene>
    <name evidence="5" type="ORF">SAMN05216267_104315</name>
</gene>
<dbReference type="PANTHER" id="PTHR32305">
    <property type="match status" value="1"/>
</dbReference>
<feature type="region of interest" description="Disordered" evidence="2">
    <location>
        <begin position="54"/>
        <end position="124"/>
    </location>
</feature>
<evidence type="ECO:0000256" key="1">
    <source>
        <dbReference type="ARBA" id="ARBA00022737"/>
    </source>
</evidence>
<dbReference type="InterPro" id="IPR022385">
    <property type="entry name" value="Rhs_assc_core"/>
</dbReference>
<evidence type="ECO:0000259" key="3">
    <source>
        <dbReference type="Pfam" id="PF20148"/>
    </source>
</evidence>
<dbReference type="Pfam" id="PF20148">
    <property type="entry name" value="DUF6531"/>
    <property type="match status" value="1"/>
</dbReference>
<dbReference type="Proteomes" id="UP000181951">
    <property type="component" value="Unassembled WGS sequence"/>
</dbReference>
<keyword evidence="1" id="KW-0677">Repeat</keyword>
<reference evidence="5 6" key="1">
    <citation type="submission" date="2016-10" db="EMBL/GenBank/DDBJ databases">
        <authorList>
            <person name="de Groot N.N."/>
        </authorList>
    </citation>
    <scope>NUCLEOTIDE SEQUENCE [LARGE SCALE GENOMIC DNA]</scope>
    <source>
        <strain evidence="5 6">CGMCC 4.2026</strain>
    </source>
</reference>
<sequence length="1308" mass="140597">MSGLPNKLAKPVVEIIDHIASKVPKALGHGHHRIAAHVESAADTFEKAEGDLADKAGHTHHPTPNHHHDPADVGGTGAAVAAKAKPGEEAAADADRQAASTARQGAEDPEKTGKPGEGRCKGGDPIDLVSGEVLITETDVQLPAVLSLMLDRTYVSSYRAGRLFGPSWASTLDERLEADEQGLVLATADGMLLVYPVPRPGRPVLPTHGPRLPLLWDGSPQSEIQVSDPDSGHTRHFSPPLEPSSAAPFVLHLTAVTDRNGNRISIERLADGTPTAVRHSCGYAVAVDCAQGRVTGLRLLQGGSHEAGAESAERPVPSHRLRRFDYDARGHLTGVVDGTGVAKHYAYDERGRVVQWTDRVGSWYRFTYDDADRCVSGTGADGVLDCTIAYDEAARTTAYTDSLGNTTVHRHNDRLQRVAVTDPLGATQHAEWDAFGRLLASVDALGARTRFAYDAQGRLTGAVRPDGGTYSVRYHADLPRPLSLTDAGGNTWSYAYDPRGNRTEAVEPTGARTRYAYDDRGRLTSVTDALGNTTTVRTDAAGLPVSLTDPLGSTTTVERDGWGRVVAVTDPLGHVTRMGWTTEGRPHWREFADGSREEWDWDAEGGLLSHTDTAGNTSHHTSTHFAREASSTEPDGSGLHFAYDTELRLTEVTNAEGHTWNYTYDAAGRLAREADFDGRARSYAYDTAGRLAAVATEDGPAVAFERDVLGQVVTQRFGPGPGQWTAYRYSPGGHLVAAENQDAAVTRDVDPVGRVLAETVNGATTAYTYDPTGNVLSRRLPSGVESTWSYDAAGQPVALGIAGQSVAFGHDAAGRETSRTFGDRVRLHQSWDEVDRLTAQALGPAVPEANATPAGVTLLRTYGYDAGGMVAAITEPAGGTRHFDADTVGRVTAVRAEGWTAAYTYDIAGNLTGATTDDQATPAELRHAPKEFDGTVIRRSGRTAYTHDDRGRLVRRTVRLLDGRRRVQTFVWDEADRLRETVTPGGERWRYTYDGLGRRIAKSRLDADGTVVEEVRFSWDGVRVAESTAAGPGDGPGANTVWEYAPQSSEPVVQVTRTGGLVRVHAVVADAAGTPRELVSADGEVAWRSTGGLWGGPRAGGRAEVDCPLRFPGQYADPETGLNYNVHRYYDPETARYTSPDPLGLAPAPNPVAYADNPLTDSDPLGLAKRPHRSDATLLAHAKLIHDAVKVGKSAKSAKYAHSKMTVSTFADAHGNLYYTVNNNKTSEAQRKLAESLGYERINGKYYTSPMETDAEQIMLNAMDSGRIPDAGRLATSRPACDDLRPSGVPGQNCRDRIAQYPNVTLIE</sequence>
<evidence type="ECO:0000313" key="5">
    <source>
        <dbReference type="EMBL" id="SEO78841.1"/>
    </source>
</evidence>
<organism evidence="5 6">
    <name type="scientific">Actinacidiphila rubida</name>
    <dbReference type="NCBI Taxonomy" id="310780"/>
    <lineage>
        <taxon>Bacteria</taxon>
        <taxon>Bacillati</taxon>
        <taxon>Actinomycetota</taxon>
        <taxon>Actinomycetes</taxon>
        <taxon>Kitasatosporales</taxon>
        <taxon>Streptomycetaceae</taxon>
        <taxon>Actinacidiphila</taxon>
    </lineage>
</organism>
<feature type="compositionally biased region" description="Polar residues" evidence="2">
    <location>
        <begin position="611"/>
        <end position="634"/>
    </location>
</feature>
<evidence type="ECO:0000313" key="6">
    <source>
        <dbReference type="Proteomes" id="UP000181951"/>
    </source>
</evidence>
<dbReference type="InterPro" id="IPR056823">
    <property type="entry name" value="TEN-like_YD-shell"/>
</dbReference>
<dbReference type="Gene3D" id="2.180.10.10">
    <property type="entry name" value="RHS repeat-associated core"/>
    <property type="match status" value="3"/>
</dbReference>
<dbReference type="InterPro" id="IPR050708">
    <property type="entry name" value="T6SS_VgrG/RHS"/>
</dbReference>
<feature type="domain" description="DUF6531" evidence="3">
    <location>
        <begin position="123"/>
        <end position="195"/>
    </location>
</feature>
<feature type="domain" description="Teneurin-like YD-shell" evidence="4">
    <location>
        <begin position="884"/>
        <end position="1141"/>
    </location>
</feature>
<name>A0A1H8SJN0_9ACTN</name>
<dbReference type="EMBL" id="FODD01000043">
    <property type="protein sequence ID" value="SEO78841.1"/>
    <property type="molecule type" value="Genomic_DNA"/>
</dbReference>
<dbReference type="STRING" id="310780.SAMN05216267_104315"/>
<dbReference type="Pfam" id="PF25023">
    <property type="entry name" value="TEN_YD-shell"/>
    <property type="match status" value="1"/>
</dbReference>
<keyword evidence="6" id="KW-1185">Reference proteome</keyword>
<dbReference type="PANTHER" id="PTHR32305:SF15">
    <property type="entry name" value="PROTEIN RHSA-RELATED"/>
    <property type="match status" value="1"/>
</dbReference>
<dbReference type="NCBIfam" id="TIGR01643">
    <property type="entry name" value="YD_repeat_2x"/>
    <property type="match status" value="10"/>
</dbReference>
<accession>A0A1H8SJN0</accession>
<dbReference type="RefSeq" id="WP_075018054.1">
    <property type="nucleotide sequence ID" value="NZ_FODD01000043.1"/>
</dbReference>
<dbReference type="InterPro" id="IPR006530">
    <property type="entry name" value="YD"/>
</dbReference>
<feature type="region of interest" description="Disordered" evidence="2">
    <location>
        <begin position="611"/>
        <end position="638"/>
    </location>
</feature>
<feature type="region of interest" description="Disordered" evidence="2">
    <location>
        <begin position="221"/>
        <end position="243"/>
    </location>
</feature>
<evidence type="ECO:0000259" key="4">
    <source>
        <dbReference type="Pfam" id="PF25023"/>
    </source>
</evidence>
<feature type="compositionally biased region" description="Basic and acidic residues" evidence="2">
    <location>
        <begin position="105"/>
        <end position="124"/>
    </location>
</feature>
<dbReference type="OrthoDB" id="4981820at2"/>
<dbReference type="InterPro" id="IPR031325">
    <property type="entry name" value="RHS_repeat"/>
</dbReference>
<dbReference type="NCBIfam" id="TIGR03696">
    <property type="entry name" value="Rhs_assc_core"/>
    <property type="match status" value="1"/>
</dbReference>
<dbReference type="InterPro" id="IPR045351">
    <property type="entry name" value="DUF6531"/>
</dbReference>
<evidence type="ECO:0000256" key="2">
    <source>
        <dbReference type="SAM" id="MobiDB-lite"/>
    </source>
</evidence>
<protein>
    <submittedName>
        <fullName evidence="5">RHS repeat-associated core domain-containing protein</fullName>
    </submittedName>
</protein>
<proteinExistence type="predicted"/>
<feature type="compositionally biased region" description="Basic and acidic residues" evidence="2">
    <location>
        <begin position="85"/>
        <end position="96"/>
    </location>
</feature>